<dbReference type="SUPFAM" id="SSF46973">
    <property type="entry name" value="Enzyme IIa from lactose specific PTS, IIa-lac"/>
    <property type="match status" value="1"/>
</dbReference>
<evidence type="ECO:0000313" key="7">
    <source>
        <dbReference type="Proteomes" id="UP001290462"/>
    </source>
</evidence>
<keyword evidence="3" id="KW-0808">Transferase</keyword>
<evidence type="ECO:0000256" key="5">
    <source>
        <dbReference type="PROSITE-ProRule" id="PRU00418"/>
    </source>
</evidence>
<keyword evidence="1" id="KW-0813">Transport</keyword>
<keyword evidence="2" id="KW-0762">Sugar transport</keyword>
<dbReference type="Pfam" id="PF02255">
    <property type="entry name" value="PTS_IIA"/>
    <property type="match status" value="1"/>
</dbReference>
<feature type="modified residue" description="Phosphohistidine; by HPr" evidence="5">
    <location>
        <position position="81"/>
    </location>
</feature>
<name>A0AAW9K3Q2_CARML</name>
<comment type="caution">
    <text evidence="6">The sequence shown here is derived from an EMBL/GenBank/DDBJ whole genome shotgun (WGS) entry which is preliminary data.</text>
</comment>
<organism evidence="6 7">
    <name type="scientific">Carnobacterium maltaromaticum</name>
    <name type="common">Carnobacterium piscicola</name>
    <dbReference type="NCBI Taxonomy" id="2751"/>
    <lineage>
        <taxon>Bacteria</taxon>
        <taxon>Bacillati</taxon>
        <taxon>Bacillota</taxon>
        <taxon>Bacilli</taxon>
        <taxon>Lactobacillales</taxon>
        <taxon>Carnobacteriaceae</taxon>
        <taxon>Carnobacterium</taxon>
    </lineage>
</organism>
<dbReference type="RefSeq" id="WP_056999325.1">
    <property type="nucleotide sequence ID" value="NZ_BJOJ01000039.1"/>
</dbReference>
<evidence type="ECO:0000313" key="6">
    <source>
        <dbReference type="EMBL" id="MDZ5758834.1"/>
    </source>
</evidence>
<sequence length="108" mass="12171">MRDERTLNLTEQALKIILHAGDGKLLTKEALKHLENGESMQAEKKLDQAQESLRIARGTQMDVIQMETNGQKVPHLHLFAHAQDILMTATSEWTMATHIAVLVNKEDT</sequence>
<dbReference type="GO" id="GO:0009401">
    <property type="term" value="P:phosphoenolpyruvate-dependent sugar phosphotransferase system"/>
    <property type="evidence" value="ECO:0007669"/>
    <property type="project" value="UniProtKB-KW"/>
</dbReference>
<proteinExistence type="predicted"/>
<evidence type="ECO:0000256" key="4">
    <source>
        <dbReference type="ARBA" id="ARBA00022683"/>
    </source>
</evidence>
<keyword evidence="4" id="KW-0598">Phosphotransferase system</keyword>
<dbReference type="PROSITE" id="PS51095">
    <property type="entry name" value="PTS_EIIA_TYPE_3"/>
    <property type="match status" value="1"/>
</dbReference>
<dbReference type="EMBL" id="JAVBVO010000003">
    <property type="protein sequence ID" value="MDZ5758834.1"/>
    <property type="molecule type" value="Genomic_DNA"/>
</dbReference>
<evidence type="ECO:0000256" key="2">
    <source>
        <dbReference type="ARBA" id="ARBA00022597"/>
    </source>
</evidence>
<dbReference type="Gene3D" id="1.20.58.80">
    <property type="entry name" value="Phosphotransferase system, lactose/cellobiose-type IIA subunit"/>
    <property type="match status" value="1"/>
</dbReference>
<dbReference type="PANTHER" id="PTHR34382">
    <property type="entry name" value="PTS SYSTEM N,N'-DIACETYLCHITOBIOSE-SPECIFIC EIIA COMPONENT"/>
    <property type="match status" value="1"/>
</dbReference>
<dbReference type="InterPro" id="IPR003188">
    <property type="entry name" value="PTS_IIA_lac/cel"/>
</dbReference>
<reference evidence="6" key="1">
    <citation type="submission" date="2023-08" db="EMBL/GenBank/DDBJ databases">
        <title>Genomic characterization of piscicolin 126 produced by Carnobacterium maltaromaticum CM22 strain isolated from salmon (Salmo salar).</title>
        <authorList>
            <person name="Gonzalez-Gragera E."/>
            <person name="Garcia-Lopez J.D."/>
            <person name="Teso-Perez C."/>
            <person name="Gimenez-Hernandez I."/>
            <person name="Peralta-Sanchez J.M."/>
            <person name="Valdivia E."/>
            <person name="Montalban-Lopez M."/>
            <person name="Martin-Platero A.M."/>
            <person name="Banos A."/>
            <person name="Martinez-Bueno M."/>
        </authorList>
    </citation>
    <scope>NUCLEOTIDE SEQUENCE</scope>
    <source>
        <strain evidence="6">CM22</strain>
    </source>
</reference>
<gene>
    <name evidence="6" type="ORF">RAK27_09230</name>
</gene>
<dbReference type="PANTHER" id="PTHR34382:SF7">
    <property type="entry name" value="PTS SYSTEM N,N'-DIACETYLCHITOBIOSE-SPECIFIC EIIA COMPONENT"/>
    <property type="match status" value="1"/>
</dbReference>
<dbReference type="AlphaFoldDB" id="A0AAW9K3Q2"/>
<dbReference type="GO" id="GO:0016740">
    <property type="term" value="F:transferase activity"/>
    <property type="evidence" value="ECO:0007669"/>
    <property type="project" value="UniProtKB-KW"/>
</dbReference>
<protein>
    <submittedName>
        <fullName evidence="6">PTS lactose/cellobiose transporter subunit IIA</fullName>
    </submittedName>
</protein>
<accession>A0AAW9K3Q2</accession>
<evidence type="ECO:0000256" key="3">
    <source>
        <dbReference type="ARBA" id="ARBA00022679"/>
    </source>
</evidence>
<evidence type="ECO:0000256" key="1">
    <source>
        <dbReference type="ARBA" id="ARBA00022448"/>
    </source>
</evidence>
<dbReference type="InterPro" id="IPR036542">
    <property type="entry name" value="PTS_IIA_lac/cel_sf"/>
</dbReference>
<dbReference type="Proteomes" id="UP001290462">
    <property type="component" value="Unassembled WGS sequence"/>
</dbReference>